<keyword evidence="1" id="KW-0560">Oxidoreductase</keyword>
<dbReference type="GO" id="GO:0004497">
    <property type="term" value="F:monooxygenase activity"/>
    <property type="evidence" value="ECO:0007669"/>
    <property type="project" value="UniProtKB-KW"/>
</dbReference>
<dbReference type="PANTHER" id="PTHR13789:SF309">
    <property type="entry name" value="PUTATIVE (AFU_ORTHOLOGUE AFUA_6G14510)-RELATED"/>
    <property type="match status" value="1"/>
</dbReference>
<dbReference type="PANTHER" id="PTHR13789">
    <property type="entry name" value="MONOOXYGENASE"/>
    <property type="match status" value="1"/>
</dbReference>
<dbReference type="NCBIfam" id="NF005243">
    <property type="entry name" value="PRK06753.1"/>
    <property type="match status" value="1"/>
</dbReference>
<feature type="domain" description="FAD-binding" evidence="3">
    <location>
        <begin position="2"/>
        <end position="305"/>
    </location>
</feature>
<dbReference type="InterPro" id="IPR050493">
    <property type="entry name" value="FAD-dep_Monooxygenase_BioMet"/>
</dbReference>
<keyword evidence="5" id="KW-1185">Reference proteome</keyword>
<dbReference type="EMBL" id="CP107006">
    <property type="protein sequence ID" value="UYQ94600.1"/>
    <property type="molecule type" value="Genomic_DNA"/>
</dbReference>
<sequence>MKVTILGAGIAGLTTAIALKKAGIPAQVFEAAPQIKAVGAGLGLAPNAMLALQKLGLSEKIIPLGARLPHFSILTREGKVISRNDSNVIGEKYGLDNFTIHRAELHEALLSELNPADIFTGKRAVDLERIGKSIRLHFADGSTHDTDCLLVADGINSAVRAKIVPDVQVRYSGYTCWRAVINYTGDEPPGATETWGAQGRVGVIPLTKQRIYWFACINAKAGEQRYRNYTARNLYEHFRQYHDPIPSLLAQTQDTQLLKNDIYDLKPLKRFAYGNVLLLGDAAHATTPNMGQGACQAIEDAVVLADEWQRHGTFEYAFPAFEQRRLARTTDIINQSRTIGQVAQLENSLLIGARDLLLRSMPASFRMKQFDKLYTVDF</sequence>
<dbReference type="InterPro" id="IPR002938">
    <property type="entry name" value="FAD-bd"/>
</dbReference>
<dbReference type="Proteomes" id="UP001162741">
    <property type="component" value="Chromosome"/>
</dbReference>
<protein>
    <submittedName>
        <fullName evidence="4">FAD-dependent monooxygenase</fullName>
    </submittedName>
</protein>
<dbReference type="PRINTS" id="PR00420">
    <property type="entry name" value="RNGMNOXGNASE"/>
</dbReference>
<keyword evidence="2 4" id="KW-0503">Monooxygenase</keyword>
<evidence type="ECO:0000256" key="1">
    <source>
        <dbReference type="ARBA" id="ARBA00023002"/>
    </source>
</evidence>
<evidence type="ECO:0000313" key="4">
    <source>
        <dbReference type="EMBL" id="UYQ94600.1"/>
    </source>
</evidence>
<dbReference type="RefSeq" id="WP_264282472.1">
    <property type="nucleotide sequence ID" value="NZ_CP107006.1"/>
</dbReference>
<accession>A0ABY6J518</accession>
<name>A0ABY6J518_9BACT</name>
<evidence type="ECO:0000313" key="5">
    <source>
        <dbReference type="Proteomes" id="UP001162741"/>
    </source>
</evidence>
<reference evidence="4" key="1">
    <citation type="submission" date="2022-10" db="EMBL/GenBank/DDBJ databases">
        <title>Chitinophaga sp. nov., isolated from soil.</title>
        <authorList>
            <person name="Jeon C.O."/>
        </authorList>
    </citation>
    <scope>NUCLEOTIDE SEQUENCE</scope>
    <source>
        <strain evidence="4">R8</strain>
    </source>
</reference>
<dbReference type="SUPFAM" id="SSF51905">
    <property type="entry name" value="FAD/NAD(P)-binding domain"/>
    <property type="match status" value="1"/>
</dbReference>
<gene>
    <name evidence="4" type="ORF">MKQ68_05780</name>
</gene>
<organism evidence="4 5">
    <name type="scientific">Chitinophaga horti</name>
    <dbReference type="NCBI Taxonomy" id="2920382"/>
    <lineage>
        <taxon>Bacteria</taxon>
        <taxon>Pseudomonadati</taxon>
        <taxon>Bacteroidota</taxon>
        <taxon>Chitinophagia</taxon>
        <taxon>Chitinophagales</taxon>
        <taxon>Chitinophagaceae</taxon>
        <taxon>Chitinophaga</taxon>
    </lineage>
</organism>
<dbReference type="Gene3D" id="3.50.50.60">
    <property type="entry name" value="FAD/NAD(P)-binding domain"/>
    <property type="match status" value="1"/>
</dbReference>
<dbReference type="Pfam" id="PF01494">
    <property type="entry name" value="FAD_binding_3"/>
    <property type="match status" value="1"/>
</dbReference>
<evidence type="ECO:0000256" key="2">
    <source>
        <dbReference type="ARBA" id="ARBA00023033"/>
    </source>
</evidence>
<evidence type="ECO:0000259" key="3">
    <source>
        <dbReference type="Pfam" id="PF01494"/>
    </source>
</evidence>
<dbReference type="InterPro" id="IPR036188">
    <property type="entry name" value="FAD/NAD-bd_sf"/>
</dbReference>
<proteinExistence type="predicted"/>